<protein>
    <submittedName>
        <fullName evidence="2">Uncharacterized protein</fullName>
    </submittedName>
</protein>
<evidence type="ECO:0000313" key="3">
    <source>
        <dbReference type="Proteomes" id="UP000094569"/>
    </source>
</evidence>
<feature type="compositionally biased region" description="Polar residues" evidence="1">
    <location>
        <begin position="1032"/>
        <end position="1058"/>
    </location>
</feature>
<reference evidence="2 3" key="1">
    <citation type="journal article" date="2016" name="BMC Genomics">
        <title>Comparative genomic and transcriptomic analyses of the Fuzhuan brick tea-fermentation fungus Aspergillus cristatus.</title>
        <authorList>
            <person name="Ge Y."/>
            <person name="Wang Y."/>
            <person name="Liu Y."/>
            <person name="Tan Y."/>
            <person name="Ren X."/>
            <person name="Zhang X."/>
            <person name="Hyde K.D."/>
            <person name="Liu Y."/>
            <person name="Liu Z."/>
        </authorList>
    </citation>
    <scope>NUCLEOTIDE SEQUENCE [LARGE SCALE GENOMIC DNA]</scope>
    <source>
        <strain evidence="2 3">GZAAS20.1005</strain>
    </source>
</reference>
<feature type="region of interest" description="Disordered" evidence="1">
    <location>
        <begin position="373"/>
        <end position="493"/>
    </location>
</feature>
<feature type="compositionally biased region" description="Polar residues" evidence="1">
    <location>
        <begin position="756"/>
        <end position="777"/>
    </location>
</feature>
<gene>
    <name evidence="2" type="ORF">SI65_08330</name>
</gene>
<dbReference type="VEuPathDB" id="FungiDB:SI65_08330"/>
<organism evidence="2 3">
    <name type="scientific">Aspergillus cristatus</name>
    <name type="common">Chinese Fuzhuan brick tea-fermentation fungus</name>
    <name type="synonym">Eurotium cristatum</name>
    <dbReference type="NCBI Taxonomy" id="573508"/>
    <lineage>
        <taxon>Eukaryota</taxon>
        <taxon>Fungi</taxon>
        <taxon>Dikarya</taxon>
        <taxon>Ascomycota</taxon>
        <taxon>Pezizomycotina</taxon>
        <taxon>Eurotiomycetes</taxon>
        <taxon>Eurotiomycetidae</taxon>
        <taxon>Eurotiales</taxon>
        <taxon>Aspergillaceae</taxon>
        <taxon>Aspergillus</taxon>
        <taxon>Aspergillus subgen. Aspergillus</taxon>
    </lineage>
</organism>
<dbReference type="EMBL" id="JXNT01000012">
    <property type="protein sequence ID" value="ODM16330.1"/>
    <property type="molecule type" value="Genomic_DNA"/>
</dbReference>
<feature type="region of interest" description="Disordered" evidence="1">
    <location>
        <begin position="345"/>
        <end position="364"/>
    </location>
</feature>
<feature type="compositionally biased region" description="Pro residues" evidence="1">
    <location>
        <begin position="19"/>
        <end position="33"/>
    </location>
</feature>
<keyword evidence="3" id="KW-1185">Reference proteome</keyword>
<proteinExistence type="predicted"/>
<dbReference type="OrthoDB" id="4479550at2759"/>
<feature type="compositionally biased region" description="Polar residues" evidence="1">
    <location>
        <begin position="737"/>
        <end position="748"/>
    </location>
</feature>
<name>A0A1E3B5T6_ASPCR</name>
<feature type="compositionally biased region" description="Polar residues" evidence="1">
    <location>
        <begin position="624"/>
        <end position="633"/>
    </location>
</feature>
<accession>A0A1E3B5T6</accession>
<feature type="compositionally biased region" description="Low complexity" evidence="1">
    <location>
        <begin position="462"/>
        <end position="481"/>
    </location>
</feature>
<feature type="compositionally biased region" description="Basic and acidic residues" evidence="1">
    <location>
        <begin position="649"/>
        <end position="667"/>
    </location>
</feature>
<feature type="region of interest" description="Disordered" evidence="1">
    <location>
        <begin position="246"/>
        <end position="272"/>
    </location>
</feature>
<feature type="region of interest" description="Disordered" evidence="1">
    <location>
        <begin position="1"/>
        <end position="78"/>
    </location>
</feature>
<comment type="caution">
    <text evidence="2">The sequence shown here is derived from an EMBL/GenBank/DDBJ whole genome shotgun (WGS) entry which is preliminary data.</text>
</comment>
<dbReference type="Proteomes" id="UP000094569">
    <property type="component" value="Unassembled WGS sequence"/>
</dbReference>
<feature type="compositionally biased region" description="Low complexity" evidence="1">
    <location>
        <begin position="949"/>
        <end position="966"/>
    </location>
</feature>
<feature type="compositionally biased region" description="Low complexity" evidence="1">
    <location>
        <begin position="377"/>
        <end position="391"/>
    </location>
</feature>
<feature type="region of interest" description="Disordered" evidence="1">
    <location>
        <begin position="520"/>
        <end position="600"/>
    </location>
</feature>
<dbReference type="AlphaFoldDB" id="A0A1E3B5T6"/>
<feature type="compositionally biased region" description="Polar residues" evidence="1">
    <location>
        <begin position="435"/>
        <end position="449"/>
    </location>
</feature>
<feature type="compositionally biased region" description="Basic and acidic residues" evidence="1">
    <location>
        <begin position="395"/>
        <end position="419"/>
    </location>
</feature>
<feature type="compositionally biased region" description="Basic and acidic residues" evidence="1">
    <location>
        <begin position="804"/>
        <end position="832"/>
    </location>
</feature>
<feature type="compositionally biased region" description="Polar residues" evidence="1">
    <location>
        <begin position="979"/>
        <end position="992"/>
    </location>
</feature>
<evidence type="ECO:0000256" key="1">
    <source>
        <dbReference type="SAM" id="MobiDB-lite"/>
    </source>
</evidence>
<sequence length="1153" mass="127195">MKHEKSFPNLRKKLSSPANDPPPEPLPPPSTPPRPRRPAAALIDRTRNRKTTVPAPRPKPFRLPMSPGGPHDPRDAKGPRFMCLEQARRIQKVEYRPPPKYTGPKYPTIMGVTPNRLKPKPKVVEVKKRENKRTRALKTLRNPDRMFLKWKGTKSYARMRMFRRLNGCLKALQSSGTNPTGTMLADIPEQKPLEIEYKPMYRLKEIRRASMLLARPQPKRPVSELSIASIDSVLSTNRKRYSNASIYSRPMSTAQPSPGFSTENSSGQSSENVSLRASLVPYREWWAFLQSTPNPFREEQPNDERTDCDALATPIHRHAHNSHRESSLFSSTHRNSLHSSRVFEAPEDNYATPPSPTGSDLTITPSRYTFAQDMTESKSSSQDLLSNSTRSKGLGVEKAESVSDPKNKDTYHSDKRDSRAQQGQILTMEALNVEKPQSQPSPKDTSAVNDENAPDSARTQITRKPTGGTGPRGPRTPAPKTYPGLTKGARATPSAIPISVRRLSTEAADIIQRTSNEGFAGGIRILDKPSGPRSRPAGEPTSPSVPESIPETRKVSDNSTSSSSVGDWDLEDGEEEMQKPPTVFTGEYRTRPSERMGQYRYGPTLKIAGSADNIIMGTADDGSKSSLATQKSSPARVKYIETSKSGSSQDKDDKPKGQADQVKDQHTPEQQSPTRNFCRPQISLENLPKRDISNRELSVARKPLNRPSLSNLLVPSADKLHAESTPPVPRVLVSGDSVHTSSPQSQSQKKNEDATPTHTPHQRNASSHVSTPATTPEQMLKNMPLRSHPPPRTSSLQAVADFPMHSESDANPKTPGEESGKENDTPQLKRDATIVNIPEIKDQDQTRSVGTPRIPDSKGTRMLDSFRNIFKHKSGTEKGRTRKEESGHIPRLTKDQSIVSMKSVKNVDEKAESVKASPTTKPRLSDGVGWSKVTRNPESSGEYSPALVPTPSSTISTSASIPSPLSRNAPDDRTPSFARPTQSTRTKASTPGSKPLLSVGQDGRTRRVIQGVAASTGSPQRLLRTGTKHPSVASTTNRPAVNQPRSTIPVNNQENTSPGVAKQPEPAPKSFKEIRSFIDELCTKARDESTPAERERHLRLALALQQQLSDYYSVEKEAEEALILMKAKKADKDTAEDTLFNFFVQARAQIEEQ</sequence>
<feature type="compositionally biased region" description="Polar residues" evidence="1">
    <location>
        <begin position="933"/>
        <end position="942"/>
    </location>
</feature>
<feature type="compositionally biased region" description="Basic and acidic residues" evidence="1">
    <location>
        <begin position="874"/>
        <end position="894"/>
    </location>
</feature>
<feature type="region of interest" description="Disordered" evidence="1">
    <location>
        <begin position="617"/>
        <end position="1069"/>
    </location>
</feature>
<feature type="region of interest" description="Disordered" evidence="1">
    <location>
        <begin position="96"/>
        <end position="116"/>
    </location>
</feature>
<evidence type="ECO:0000313" key="2">
    <source>
        <dbReference type="EMBL" id="ODM16330.1"/>
    </source>
</evidence>